<comment type="caution">
    <text evidence="2">The sequence shown here is derived from an EMBL/GenBank/DDBJ whole genome shotgun (WGS) entry which is preliminary data.</text>
</comment>
<dbReference type="RefSeq" id="WP_130352701.1">
    <property type="nucleotide sequence ID" value="NZ_SGWY01000002.1"/>
</dbReference>
<dbReference type="OrthoDB" id="4965215at2"/>
<accession>A0A4Q7MDA1</accession>
<feature type="region of interest" description="Disordered" evidence="1">
    <location>
        <begin position="48"/>
        <end position="76"/>
    </location>
</feature>
<dbReference type="EMBL" id="SGWY01000002">
    <property type="protein sequence ID" value="RZS66076.1"/>
    <property type="molecule type" value="Genomic_DNA"/>
</dbReference>
<dbReference type="Proteomes" id="UP000293289">
    <property type="component" value="Unassembled WGS sequence"/>
</dbReference>
<evidence type="ECO:0000256" key="1">
    <source>
        <dbReference type="SAM" id="MobiDB-lite"/>
    </source>
</evidence>
<sequence length="124" mass="12279">MAELVLELAQTVAGVGVKTSYGEPIDIDGTTVIPVALGSYGFGGGGGTTDADAGTASSGTGSRELHGQGSGGGGGGISIPLGAYVGKRGEVRFEPNLIGLILVATPFIWVTGKALKAIIRALKH</sequence>
<evidence type="ECO:0000313" key="2">
    <source>
        <dbReference type="EMBL" id="RZS66076.1"/>
    </source>
</evidence>
<evidence type="ECO:0000313" key="3">
    <source>
        <dbReference type="Proteomes" id="UP000293289"/>
    </source>
</evidence>
<reference evidence="2 3" key="1">
    <citation type="submission" date="2019-02" db="EMBL/GenBank/DDBJ databases">
        <title>Genomic Encyclopedia of Type Strains, Phase IV (KMG-IV): sequencing the most valuable type-strain genomes for metagenomic binning, comparative biology and taxonomic classification.</title>
        <authorList>
            <person name="Goeker M."/>
        </authorList>
    </citation>
    <scope>NUCLEOTIDE SEQUENCE [LARGE SCALE GENOMIC DNA]</scope>
    <source>
        <strain evidence="2 3">DSM 43045</strain>
    </source>
</reference>
<dbReference type="AlphaFoldDB" id="A0A4Q7MDA1"/>
<evidence type="ECO:0008006" key="4">
    <source>
        <dbReference type="Google" id="ProtNLM"/>
    </source>
</evidence>
<protein>
    <recommendedName>
        <fullName evidence="4">Sporulation protein YtfJ</fullName>
    </recommendedName>
</protein>
<gene>
    <name evidence="2" type="ORF">EV187_1787</name>
</gene>
<organism evidence="2 3">
    <name type="scientific">Agromyces ramosus</name>
    <dbReference type="NCBI Taxonomy" id="33879"/>
    <lineage>
        <taxon>Bacteria</taxon>
        <taxon>Bacillati</taxon>
        <taxon>Actinomycetota</taxon>
        <taxon>Actinomycetes</taxon>
        <taxon>Micrococcales</taxon>
        <taxon>Microbacteriaceae</taxon>
        <taxon>Agromyces</taxon>
    </lineage>
</organism>
<feature type="compositionally biased region" description="Low complexity" evidence="1">
    <location>
        <begin position="49"/>
        <end position="62"/>
    </location>
</feature>
<proteinExistence type="predicted"/>
<name>A0A4Q7MDA1_9MICO</name>
<keyword evidence="3" id="KW-1185">Reference proteome</keyword>